<comment type="caution">
    <text evidence="1">The sequence shown here is derived from an EMBL/GenBank/DDBJ whole genome shotgun (WGS) entry which is preliminary data.</text>
</comment>
<dbReference type="RefSeq" id="WP_167148218.1">
    <property type="nucleotide sequence ID" value="NZ_JAAMOX010000001.1"/>
</dbReference>
<dbReference type="Proteomes" id="UP000541033">
    <property type="component" value="Unassembled WGS sequence"/>
</dbReference>
<proteinExistence type="predicted"/>
<evidence type="ECO:0000313" key="1">
    <source>
        <dbReference type="EMBL" id="NIH52976.1"/>
    </source>
</evidence>
<dbReference type="EMBL" id="JAAMOX010000001">
    <property type="protein sequence ID" value="NIH52976.1"/>
    <property type="molecule type" value="Genomic_DNA"/>
</dbReference>
<reference evidence="1 2" key="1">
    <citation type="submission" date="2020-02" db="EMBL/GenBank/DDBJ databases">
        <title>Sequencing the genomes of 1000 actinobacteria strains.</title>
        <authorList>
            <person name="Klenk H.-P."/>
        </authorList>
    </citation>
    <scope>NUCLEOTIDE SEQUENCE [LARGE SCALE GENOMIC DNA]</scope>
    <source>
        <strain evidence="1 2">DSM 27960</strain>
    </source>
</reference>
<name>A0A7X5QZU0_9MICO</name>
<protein>
    <submittedName>
        <fullName evidence="1">Uncharacterized protein</fullName>
    </submittedName>
</protein>
<accession>A0A7X5QZU0</accession>
<organism evidence="1 2">
    <name type="scientific">Lysinibacter cavernae</name>
    <dbReference type="NCBI Taxonomy" id="1640652"/>
    <lineage>
        <taxon>Bacteria</taxon>
        <taxon>Bacillati</taxon>
        <taxon>Actinomycetota</taxon>
        <taxon>Actinomycetes</taxon>
        <taxon>Micrococcales</taxon>
        <taxon>Microbacteriaceae</taxon>
        <taxon>Lysinibacter</taxon>
    </lineage>
</organism>
<evidence type="ECO:0000313" key="2">
    <source>
        <dbReference type="Proteomes" id="UP000541033"/>
    </source>
</evidence>
<keyword evidence="2" id="KW-1185">Reference proteome</keyword>
<dbReference type="AlphaFoldDB" id="A0A7X5QZU0"/>
<gene>
    <name evidence="1" type="ORF">FHX76_000844</name>
</gene>
<sequence>MTNIHTGARRRTTQLLVACGVIGGATVLGLASAGGTLAALSASQTIPGATLTAGSLDLTLNGASTVTLDEFSVLPGAPQVAPVTVENIGTTPMGLTTTIAVSTSAAINDHFTARVTPVPSATTCVPGLAGAADTLDGFAASEFADVDPGESIVVCLELMLDEATPVALSGQSASFTATVTGSQKAR</sequence>